<dbReference type="GO" id="GO:0005737">
    <property type="term" value="C:cytoplasm"/>
    <property type="evidence" value="ECO:0007669"/>
    <property type="project" value="TreeGrafter"/>
</dbReference>
<dbReference type="InterPro" id="IPR011992">
    <property type="entry name" value="EF-hand-dom_pair"/>
</dbReference>
<feature type="domain" description="EF-hand" evidence="5">
    <location>
        <begin position="290"/>
        <end position="325"/>
    </location>
</feature>
<dbReference type="GO" id="GO:0005886">
    <property type="term" value="C:plasma membrane"/>
    <property type="evidence" value="ECO:0007669"/>
    <property type="project" value="TreeGrafter"/>
</dbReference>
<feature type="compositionally biased region" description="Pro residues" evidence="3">
    <location>
        <begin position="96"/>
        <end position="124"/>
    </location>
</feature>
<reference evidence="6 7" key="1">
    <citation type="submission" date="2023-11" db="EMBL/GenBank/DDBJ databases">
        <title>Halocaridina rubra genome assembly.</title>
        <authorList>
            <person name="Smith C."/>
        </authorList>
    </citation>
    <scope>NUCLEOTIDE SEQUENCE [LARGE SCALE GENOMIC DNA]</scope>
    <source>
        <strain evidence="6">EP-1</strain>
        <tissue evidence="6">Whole</tissue>
    </source>
</reference>
<dbReference type="SMART" id="SM00027">
    <property type="entry name" value="EH"/>
    <property type="match status" value="3"/>
</dbReference>
<organism evidence="6 7">
    <name type="scientific">Halocaridina rubra</name>
    <name type="common">Hawaiian red shrimp</name>
    <dbReference type="NCBI Taxonomy" id="373956"/>
    <lineage>
        <taxon>Eukaryota</taxon>
        <taxon>Metazoa</taxon>
        <taxon>Ecdysozoa</taxon>
        <taxon>Arthropoda</taxon>
        <taxon>Crustacea</taxon>
        <taxon>Multicrustacea</taxon>
        <taxon>Malacostraca</taxon>
        <taxon>Eumalacostraca</taxon>
        <taxon>Eucarida</taxon>
        <taxon>Decapoda</taxon>
        <taxon>Pleocyemata</taxon>
        <taxon>Caridea</taxon>
        <taxon>Atyoidea</taxon>
        <taxon>Atyidae</taxon>
        <taxon>Halocaridina</taxon>
    </lineage>
</organism>
<evidence type="ECO:0000256" key="3">
    <source>
        <dbReference type="SAM" id="MobiDB-lite"/>
    </source>
</evidence>
<dbReference type="PANTHER" id="PTHR11216">
    <property type="entry name" value="EH DOMAIN"/>
    <property type="match status" value="1"/>
</dbReference>
<dbReference type="Gene3D" id="1.10.238.10">
    <property type="entry name" value="EF-hand"/>
    <property type="match status" value="3"/>
</dbReference>
<dbReference type="SMART" id="SM00054">
    <property type="entry name" value="EFh"/>
    <property type="match status" value="3"/>
</dbReference>
<gene>
    <name evidence="6" type="primary">Eps-15</name>
    <name evidence="6" type="ORF">SK128_018198</name>
</gene>
<proteinExistence type="predicted"/>
<dbReference type="GO" id="GO:0016197">
    <property type="term" value="P:endosomal transport"/>
    <property type="evidence" value="ECO:0007669"/>
    <property type="project" value="TreeGrafter"/>
</dbReference>
<dbReference type="SUPFAM" id="SSF47473">
    <property type="entry name" value="EF-hand"/>
    <property type="match status" value="3"/>
</dbReference>
<feature type="non-terminal residue" evidence="6">
    <location>
        <position position="439"/>
    </location>
</feature>
<evidence type="ECO:0000313" key="7">
    <source>
        <dbReference type="Proteomes" id="UP001381693"/>
    </source>
</evidence>
<dbReference type="EMBL" id="JAXCGZ010011916">
    <property type="protein sequence ID" value="KAK7073951.1"/>
    <property type="molecule type" value="Genomic_DNA"/>
</dbReference>
<keyword evidence="7" id="KW-1185">Reference proteome</keyword>
<dbReference type="InterPro" id="IPR018247">
    <property type="entry name" value="EF_Hand_1_Ca_BS"/>
</dbReference>
<dbReference type="PROSITE" id="PS00018">
    <property type="entry name" value="EF_HAND_1"/>
    <property type="match status" value="2"/>
</dbReference>
<name>A0AAN8WX19_HALRR</name>
<protein>
    <submittedName>
        <fullName evidence="6">Calcium ion binding</fullName>
    </submittedName>
</protein>
<evidence type="ECO:0000259" key="4">
    <source>
        <dbReference type="PROSITE" id="PS50031"/>
    </source>
</evidence>
<dbReference type="Pfam" id="PF12763">
    <property type="entry name" value="EH"/>
    <property type="match status" value="3"/>
</dbReference>
<evidence type="ECO:0000313" key="6">
    <source>
        <dbReference type="EMBL" id="KAK7073951.1"/>
    </source>
</evidence>
<feature type="domain" description="EH" evidence="4">
    <location>
        <begin position="14"/>
        <end position="110"/>
    </location>
</feature>
<dbReference type="AlphaFoldDB" id="A0AAN8WX19"/>
<dbReference type="CDD" id="cd00052">
    <property type="entry name" value="EH"/>
    <property type="match status" value="3"/>
</dbReference>
<dbReference type="Proteomes" id="UP001381693">
    <property type="component" value="Unassembled WGS sequence"/>
</dbReference>
<feature type="domain" description="EF-hand" evidence="5">
    <location>
        <begin position="174"/>
        <end position="209"/>
    </location>
</feature>
<dbReference type="InterPro" id="IPR002048">
    <property type="entry name" value="EF_hand_dom"/>
</dbReference>
<dbReference type="PROSITE" id="PS50031">
    <property type="entry name" value="EH"/>
    <property type="match status" value="3"/>
</dbReference>
<evidence type="ECO:0000256" key="1">
    <source>
        <dbReference type="ARBA" id="ARBA00022837"/>
    </source>
</evidence>
<sequence>MASLPSPTQVAGDQAGIFEAWYKKVDPTGVGTIQAGSAAGFLKKSGLNDNVLSKIWDLSDPGGKGYLDKAGLFVALKMVALVQNGKEPNIANISIPTPPPNMGEPPPHPPPPQAHPPNKPPVPAQPAMQTASSGVWTITPADRQRYDQIFNSLGPEANKLHGNKVKGVMLNSKLPMDILGKIWDLADMDKDGSLDRVEFSIAMHLVYKILENNPVPPSVPHEMLSSAQRAGVAHGPVPAPLAPPAQMPAVTATKQQTGKDLFGTGVDDEEVTAAEKPSGPPPAPWVISAAEKARYDVMFHNADIDKDGYVSGQEIKGVFLQSGLPQMVLAHIWNLCDIKQTGKLTSEQFALAMWLIQQKLAGTDPPAALTPEMIPPTMRPKPSAESAVVPAKPQYSNPELQLVADEIDELNSDKLKLETEIQQKEASIRVKNNELQNLQ</sequence>
<dbReference type="PROSITE" id="PS50222">
    <property type="entry name" value="EF_HAND_2"/>
    <property type="match status" value="2"/>
</dbReference>
<dbReference type="PANTHER" id="PTHR11216:SF174">
    <property type="entry name" value="GH06923P"/>
    <property type="match status" value="1"/>
</dbReference>
<comment type="caution">
    <text evidence="6">The sequence shown here is derived from an EMBL/GenBank/DDBJ whole genome shotgun (WGS) entry which is preliminary data.</text>
</comment>
<keyword evidence="1" id="KW-0106">Calcium</keyword>
<dbReference type="GO" id="GO:0005509">
    <property type="term" value="F:calcium ion binding"/>
    <property type="evidence" value="ECO:0007669"/>
    <property type="project" value="InterPro"/>
</dbReference>
<accession>A0AAN8WX19</accession>
<dbReference type="InterPro" id="IPR000261">
    <property type="entry name" value="EH_dom"/>
</dbReference>
<evidence type="ECO:0000256" key="2">
    <source>
        <dbReference type="SAM" id="Coils"/>
    </source>
</evidence>
<feature type="region of interest" description="Disordered" evidence="3">
    <location>
        <begin position="91"/>
        <end position="132"/>
    </location>
</feature>
<feature type="coiled-coil region" evidence="2">
    <location>
        <begin position="400"/>
        <end position="434"/>
    </location>
</feature>
<feature type="domain" description="EH" evidence="4">
    <location>
        <begin position="142"/>
        <end position="230"/>
    </location>
</feature>
<dbReference type="GO" id="GO:0006897">
    <property type="term" value="P:endocytosis"/>
    <property type="evidence" value="ECO:0007669"/>
    <property type="project" value="TreeGrafter"/>
</dbReference>
<feature type="domain" description="EH" evidence="4">
    <location>
        <begin position="291"/>
        <end position="380"/>
    </location>
</feature>
<keyword evidence="2" id="KW-0175">Coiled coil</keyword>
<evidence type="ECO:0000259" key="5">
    <source>
        <dbReference type="PROSITE" id="PS50222"/>
    </source>
</evidence>